<protein>
    <recommendedName>
        <fullName evidence="3">Beta-glucuronidase</fullName>
        <ecNumber evidence="2">3.2.1.31</ecNumber>
    </recommendedName>
</protein>
<evidence type="ECO:0000256" key="3">
    <source>
        <dbReference type="ARBA" id="ARBA00016205"/>
    </source>
</evidence>
<dbReference type="Gene3D" id="2.60.40.10">
    <property type="entry name" value="Immunoglobulins"/>
    <property type="match status" value="1"/>
</dbReference>
<dbReference type="FunFam" id="3.20.20.80:FF:000080">
    <property type="entry name" value="Beta-glucuronidase UidA"/>
    <property type="match status" value="1"/>
</dbReference>
<dbReference type="PANTHER" id="PTHR10066:SF67">
    <property type="entry name" value="BETA-GLUCURONIDASE"/>
    <property type="match status" value="1"/>
</dbReference>
<proteinExistence type="inferred from homology"/>
<dbReference type="FunFam" id="2.60.40.10:FF:001198">
    <property type="entry name" value="Beta-glucuronidase UidA"/>
    <property type="match status" value="1"/>
</dbReference>
<dbReference type="PANTHER" id="PTHR10066">
    <property type="entry name" value="BETA-GLUCURONIDASE"/>
    <property type="match status" value="1"/>
</dbReference>
<dbReference type="AlphaFoldDB" id="A0A2T0UQ47"/>
<reference evidence="10 11" key="1">
    <citation type="submission" date="2018-03" db="EMBL/GenBank/DDBJ databases">
        <title>Genomic Encyclopedia of Type Strains, Phase III (KMG-III): the genomes of soil and plant-associated and newly described type strains.</title>
        <authorList>
            <person name="Whitman W."/>
        </authorList>
    </citation>
    <scope>NUCLEOTIDE SEQUENCE [LARGE SCALE GENOMIC DNA]</scope>
    <source>
        <strain evidence="10 11">CGMCC 4.7067</strain>
    </source>
</reference>
<dbReference type="EC" id="3.2.1.31" evidence="2"/>
<dbReference type="InterPro" id="IPR036156">
    <property type="entry name" value="Beta-gal/glucu_dom_sf"/>
</dbReference>
<dbReference type="Pfam" id="PF00703">
    <property type="entry name" value="Glyco_hydro_2"/>
    <property type="match status" value="1"/>
</dbReference>
<dbReference type="RefSeq" id="WP_106363928.1">
    <property type="nucleotide sequence ID" value="NZ_PVTJ01000003.1"/>
</dbReference>
<evidence type="ECO:0000256" key="1">
    <source>
        <dbReference type="ARBA" id="ARBA00007401"/>
    </source>
</evidence>
<evidence type="ECO:0000256" key="6">
    <source>
        <dbReference type="RuleBase" id="RU361154"/>
    </source>
</evidence>
<evidence type="ECO:0000259" key="7">
    <source>
        <dbReference type="Pfam" id="PF00703"/>
    </source>
</evidence>
<organism evidence="10 11">
    <name type="scientific">Glycomyces artemisiae</name>
    <dbReference type="NCBI Taxonomy" id="1076443"/>
    <lineage>
        <taxon>Bacteria</taxon>
        <taxon>Bacillati</taxon>
        <taxon>Actinomycetota</taxon>
        <taxon>Actinomycetes</taxon>
        <taxon>Glycomycetales</taxon>
        <taxon>Glycomycetaceae</taxon>
        <taxon>Glycomyces</taxon>
    </lineage>
</organism>
<evidence type="ECO:0000256" key="5">
    <source>
        <dbReference type="ARBA" id="ARBA00023295"/>
    </source>
</evidence>
<dbReference type="Gene3D" id="2.60.120.260">
    <property type="entry name" value="Galactose-binding domain-like"/>
    <property type="match status" value="1"/>
</dbReference>
<accession>A0A2T0UQ47</accession>
<dbReference type="Gene3D" id="3.20.20.80">
    <property type="entry name" value="Glycosidases"/>
    <property type="match status" value="1"/>
</dbReference>
<evidence type="ECO:0000256" key="4">
    <source>
        <dbReference type="ARBA" id="ARBA00022801"/>
    </source>
</evidence>
<dbReference type="GO" id="GO:0019391">
    <property type="term" value="P:glucuronoside catabolic process"/>
    <property type="evidence" value="ECO:0007669"/>
    <property type="project" value="TreeGrafter"/>
</dbReference>
<feature type="domain" description="Glycoside hydrolase family 2 catalytic" evidence="8">
    <location>
        <begin position="271"/>
        <end position="586"/>
    </location>
</feature>
<evidence type="ECO:0000256" key="2">
    <source>
        <dbReference type="ARBA" id="ARBA00012761"/>
    </source>
</evidence>
<keyword evidence="5 6" id="KW-0326">Glycosidase</keyword>
<dbReference type="GO" id="GO:0030246">
    <property type="term" value="F:carbohydrate binding"/>
    <property type="evidence" value="ECO:0007669"/>
    <property type="project" value="TreeGrafter"/>
</dbReference>
<keyword evidence="11" id="KW-1185">Reference proteome</keyword>
<dbReference type="SUPFAM" id="SSF49303">
    <property type="entry name" value="beta-Galactosidase/glucuronidase domain"/>
    <property type="match status" value="1"/>
</dbReference>
<comment type="caution">
    <text evidence="10">The sequence shown here is derived from an EMBL/GenBank/DDBJ whole genome shotgun (WGS) entry which is preliminary data.</text>
</comment>
<feature type="domain" description="Glycoside hydrolase family 2 immunoglobulin-like beta-sandwich" evidence="7">
    <location>
        <begin position="181"/>
        <end position="269"/>
    </location>
</feature>
<evidence type="ECO:0000259" key="8">
    <source>
        <dbReference type="Pfam" id="PF02836"/>
    </source>
</evidence>
<dbReference type="InterPro" id="IPR013783">
    <property type="entry name" value="Ig-like_fold"/>
</dbReference>
<dbReference type="OrthoDB" id="9762066at2"/>
<dbReference type="PRINTS" id="PR00132">
    <property type="entry name" value="GLHYDRLASE2"/>
</dbReference>
<dbReference type="GO" id="GO:0004566">
    <property type="term" value="F:beta-glucuronidase activity"/>
    <property type="evidence" value="ECO:0007669"/>
    <property type="project" value="UniProtKB-EC"/>
</dbReference>
<dbReference type="SUPFAM" id="SSF51445">
    <property type="entry name" value="(Trans)glycosidases"/>
    <property type="match status" value="1"/>
</dbReference>
<dbReference type="InterPro" id="IPR006101">
    <property type="entry name" value="Glyco_hydro_2"/>
</dbReference>
<dbReference type="InterPro" id="IPR006102">
    <property type="entry name" value="Ig-like_GH2"/>
</dbReference>
<dbReference type="InterPro" id="IPR017853">
    <property type="entry name" value="GH"/>
</dbReference>
<sequence length="596" mass="66302">MLSVTTTSTRDVTSLDGLWRFAIDSRAGDEPWTARLDTPLEAAVPASYNDLFTDPEIRDHVGITWYQRQVRIPRGWVGQRTVLRFGSVTHAAKVYADDRLVAEHTGGYTPFEADLTGVVEPGAEFRLTVAVDNRLTAETIPPGTVSVGQDGREKQSYLHDFYNYAGIARSVRLYSTPPRFIEDITVTTEVDGSAGLVDYRVDAGEGAVRVRAVDESGAVVAEAEGAQGSFRIEDVELWRPGAAYLYDLVVELVDGGEVVDAYTQQFGVRTVEVRGAQFLINGEPFYFTGFGKHEDTVVRGKGHDQAHLVHDFQLMQWCGANSFRTAHYPYDEEVLDFADRHGIVVIDETAAVGLNLGVQGGLTGIGPQPTFSPETFGDATRAAHEQHLRELVARDKNHPSVVMWCIANEPASNEDGAREYFEPLVKLTRELDPTRPLTYAAVMFAHAGNDQIADLFDVLAINRYYGWYVFTGDLAAAEDVLEQDLRGWAQRFGKPVMMTEYGADTQPGLHSVWDAPWSEEYQSDFLAMNHRVFDRIPEFVGEHVWNFADFATGPGIHRVDGNKKGVFTRDRKPKSAAFALRRRWTGLDGRKPGQND</sequence>
<dbReference type="Pfam" id="PF02836">
    <property type="entry name" value="Glyco_hydro_2_C"/>
    <property type="match status" value="1"/>
</dbReference>
<feature type="domain" description="Glycosyl hydrolases family 2 sugar binding" evidence="9">
    <location>
        <begin position="13"/>
        <end position="177"/>
    </location>
</feature>
<dbReference type="Proteomes" id="UP000238176">
    <property type="component" value="Unassembled WGS sequence"/>
</dbReference>
<dbReference type="InterPro" id="IPR006104">
    <property type="entry name" value="Glyco_hydro_2_N"/>
</dbReference>
<dbReference type="InterPro" id="IPR008979">
    <property type="entry name" value="Galactose-bd-like_sf"/>
</dbReference>
<dbReference type="EMBL" id="PVTJ01000003">
    <property type="protein sequence ID" value="PRY60055.1"/>
    <property type="molecule type" value="Genomic_DNA"/>
</dbReference>
<dbReference type="NCBIfam" id="NF007538">
    <property type="entry name" value="PRK10150.1"/>
    <property type="match status" value="1"/>
</dbReference>
<evidence type="ECO:0000313" key="11">
    <source>
        <dbReference type="Proteomes" id="UP000238176"/>
    </source>
</evidence>
<evidence type="ECO:0000313" key="10">
    <source>
        <dbReference type="EMBL" id="PRY60055.1"/>
    </source>
</evidence>
<dbReference type="PROSITE" id="PS00719">
    <property type="entry name" value="GLYCOSYL_HYDROL_F2_1"/>
    <property type="match status" value="1"/>
</dbReference>
<dbReference type="InterPro" id="IPR023230">
    <property type="entry name" value="Glyco_hydro_2_CS"/>
</dbReference>
<gene>
    <name evidence="10" type="ORF">B0I28_103529</name>
</gene>
<dbReference type="GO" id="GO:0005975">
    <property type="term" value="P:carbohydrate metabolic process"/>
    <property type="evidence" value="ECO:0007669"/>
    <property type="project" value="InterPro"/>
</dbReference>
<comment type="similarity">
    <text evidence="1 6">Belongs to the glycosyl hydrolase 2 family.</text>
</comment>
<dbReference type="Pfam" id="PF02837">
    <property type="entry name" value="Glyco_hydro_2_N"/>
    <property type="match status" value="1"/>
</dbReference>
<keyword evidence="4 6" id="KW-0378">Hydrolase</keyword>
<name>A0A2T0UQ47_9ACTN</name>
<dbReference type="SUPFAM" id="SSF49785">
    <property type="entry name" value="Galactose-binding domain-like"/>
    <property type="match status" value="1"/>
</dbReference>
<dbReference type="InterPro" id="IPR006103">
    <property type="entry name" value="Glyco_hydro_2_cat"/>
</dbReference>
<evidence type="ECO:0000259" key="9">
    <source>
        <dbReference type="Pfam" id="PF02837"/>
    </source>
</evidence>